<proteinExistence type="predicted"/>
<accession>A0A7S2ZKT5</accession>
<name>A0A7S2ZKT5_9RHOD</name>
<evidence type="ECO:0000256" key="1">
    <source>
        <dbReference type="SAM" id="Phobius"/>
    </source>
</evidence>
<feature type="transmembrane region" description="Helical" evidence="1">
    <location>
        <begin position="127"/>
        <end position="151"/>
    </location>
</feature>
<feature type="transmembrane region" description="Helical" evidence="1">
    <location>
        <begin position="55"/>
        <end position="75"/>
    </location>
</feature>
<keyword evidence="1" id="KW-0812">Transmembrane</keyword>
<dbReference type="EMBL" id="HBHW01014689">
    <property type="protein sequence ID" value="CAE0043410.1"/>
    <property type="molecule type" value="Transcribed_RNA"/>
</dbReference>
<feature type="transmembrane region" description="Helical" evidence="1">
    <location>
        <begin position="96"/>
        <end position="115"/>
    </location>
</feature>
<dbReference type="AlphaFoldDB" id="A0A7S2ZKT5"/>
<evidence type="ECO:0000313" key="2">
    <source>
        <dbReference type="EMBL" id="CAE0043410.1"/>
    </source>
</evidence>
<feature type="transmembrane region" description="Helical" evidence="1">
    <location>
        <begin position="25"/>
        <end position="43"/>
    </location>
</feature>
<reference evidence="2" key="1">
    <citation type="submission" date="2021-01" db="EMBL/GenBank/DDBJ databases">
        <authorList>
            <person name="Corre E."/>
            <person name="Pelletier E."/>
            <person name="Niang G."/>
            <person name="Scheremetjew M."/>
            <person name="Finn R."/>
            <person name="Kale V."/>
            <person name="Holt S."/>
            <person name="Cochrane G."/>
            <person name="Meng A."/>
            <person name="Brown T."/>
            <person name="Cohen L."/>
        </authorList>
    </citation>
    <scope>NUCLEOTIDE SEQUENCE</scope>
    <source>
        <strain evidence="2">CCMP 769</strain>
    </source>
</reference>
<sequence>MPINQYALLAPPPRSGQLSLTGQKLIAELFIFISSMIIMAVVADNYTRFDCSGLCGFYVFMGVFSFIITFVLLLINICIELRVAKRAMFPFEKEKNVLLFFFGFWIIGIILFNLNSNPFKFQPSGQALVTFAWLLFIAAGYVNLLMYHILLEQSVFKDLTKTWEAELQKREEEVALGRRH</sequence>
<evidence type="ECO:0008006" key="3">
    <source>
        <dbReference type="Google" id="ProtNLM"/>
    </source>
</evidence>
<keyword evidence="1" id="KW-0472">Membrane</keyword>
<protein>
    <recommendedName>
        <fullName evidence="3">MARVEL domain-containing protein</fullName>
    </recommendedName>
</protein>
<organism evidence="2">
    <name type="scientific">Rhodosorus marinus</name>
    <dbReference type="NCBI Taxonomy" id="101924"/>
    <lineage>
        <taxon>Eukaryota</taxon>
        <taxon>Rhodophyta</taxon>
        <taxon>Stylonematophyceae</taxon>
        <taxon>Stylonematales</taxon>
        <taxon>Stylonemataceae</taxon>
        <taxon>Rhodosorus</taxon>
    </lineage>
</organism>
<keyword evidence="1" id="KW-1133">Transmembrane helix</keyword>
<gene>
    <name evidence="2" type="ORF">RMAR00112_LOCUS11383</name>
</gene>